<sequence>MATRPEPPAYPDTAAALVEHVSKHPEDWMFYLRNMNGYSVSIEEENATLLATISSLQTENTRSNAVIDYQKEQLNERDERNIERATKAAEKITRLEVEKVQLLAAATPVPLADTAPGTATPAPASRNGSTSLSEKLPDPEKFDGSRANLRRFTQQVYGKMIANADRFPTPQGRLTYVAGRLTGKAY</sequence>
<protein>
    <submittedName>
        <fullName evidence="2">Uncharacterized protein</fullName>
    </submittedName>
</protein>
<name>A0AAN7AF10_9PEZI</name>
<dbReference type="EMBL" id="MU864546">
    <property type="protein sequence ID" value="KAK4183472.1"/>
    <property type="molecule type" value="Genomic_DNA"/>
</dbReference>
<evidence type="ECO:0000313" key="3">
    <source>
        <dbReference type="Proteomes" id="UP001302126"/>
    </source>
</evidence>
<dbReference type="AlphaFoldDB" id="A0AAN7AF10"/>
<proteinExistence type="predicted"/>
<gene>
    <name evidence="2" type="ORF">QBC35DRAFT_418884</name>
</gene>
<comment type="caution">
    <text evidence="2">The sequence shown here is derived from an EMBL/GenBank/DDBJ whole genome shotgun (WGS) entry which is preliminary data.</text>
</comment>
<organism evidence="2 3">
    <name type="scientific">Podospora australis</name>
    <dbReference type="NCBI Taxonomy" id="1536484"/>
    <lineage>
        <taxon>Eukaryota</taxon>
        <taxon>Fungi</taxon>
        <taxon>Dikarya</taxon>
        <taxon>Ascomycota</taxon>
        <taxon>Pezizomycotina</taxon>
        <taxon>Sordariomycetes</taxon>
        <taxon>Sordariomycetidae</taxon>
        <taxon>Sordariales</taxon>
        <taxon>Podosporaceae</taxon>
        <taxon>Podospora</taxon>
    </lineage>
</organism>
<reference evidence="2" key="1">
    <citation type="journal article" date="2023" name="Mol. Phylogenet. Evol.">
        <title>Genome-scale phylogeny and comparative genomics of the fungal order Sordariales.</title>
        <authorList>
            <person name="Hensen N."/>
            <person name="Bonometti L."/>
            <person name="Westerberg I."/>
            <person name="Brannstrom I.O."/>
            <person name="Guillou S."/>
            <person name="Cros-Aarteil S."/>
            <person name="Calhoun S."/>
            <person name="Haridas S."/>
            <person name="Kuo A."/>
            <person name="Mondo S."/>
            <person name="Pangilinan J."/>
            <person name="Riley R."/>
            <person name="LaButti K."/>
            <person name="Andreopoulos B."/>
            <person name="Lipzen A."/>
            <person name="Chen C."/>
            <person name="Yan M."/>
            <person name="Daum C."/>
            <person name="Ng V."/>
            <person name="Clum A."/>
            <person name="Steindorff A."/>
            <person name="Ohm R.A."/>
            <person name="Martin F."/>
            <person name="Silar P."/>
            <person name="Natvig D.O."/>
            <person name="Lalanne C."/>
            <person name="Gautier V."/>
            <person name="Ament-Velasquez S.L."/>
            <person name="Kruys A."/>
            <person name="Hutchinson M.I."/>
            <person name="Powell A.J."/>
            <person name="Barry K."/>
            <person name="Miller A.N."/>
            <person name="Grigoriev I.V."/>
            <person name="Debuchy R."/>
            <person name="Gladieux P."/>
            <person name="Hiltunen Thoren M."/>
            <person name="Johannesson H."/>
        </authorList>
    </citation>
    <scope>NUCLEOTIDE SEQUENCE</scope>
    <source>
        <strain evidence="2">PSN309</strain>
    </source>
</reference>
<evidence type="ECO:0000313" key="2">
    <source>
        <dbReference type="EMBL" id="KAK4183472.1"/>
    </source>
</evidence>
<dbReference type="Proteomes" id="UP001302126">
    <property type="component" value="Unassembled WGS sequence"/>
</dbReference>
<feature type="non-terminal residue" evidence="2">
    <location>
        <position position="186"/>
    </location>
</feature>
<accession>A0AAN7AF10</accession>
<feature type="compositionally biased region" description="Basic and acidic residues" evidence="1">
    <location>
        <begin position="135"/>
        <end position="144"/>
    </location>
</feature>
<feature type="region of interest" description="Disordered" evidence="1">
    <location>
        <begin position="111"/>
        <end position="146"/>
    </location>
</feature>
<evidence type="ECO:0000256" key="1">
    <source>
        <dbReference type="SAM" id="MobiDB-lite"/>
    </source>
</evidence>
<keyword evidence="3" id="KW-1185">Reference proteome</keyword>
<feature type="compositionally biased region" description="Low complexity" evidence="1">
    <location>
        <begin position="112"/>
        <end position="124"/>
    </location>
</feature>
<reference evidence="2" key="2">
    <citation type="submission" date="2023-05" db="EMBL/GenBank/DDBJ databases">
        <authorList>
            <consortium name="Lawrence Berkeley National Laboratory"/>
            <person name="Steindorff A."/>
            <person name="Hensen N."/>
            <person name="Bonometti L."/>
            <person name="Westerberg I."/>
            <person name="Brannstrom I.O."/>
            <person name="Guillou S."/>
            <person name="Cros-Aarteil S."/>
            <person name="Calhoun S."/>
            <person name="Haridas S."/>
            <person name="Kuo A."/>
            <person name="Mondo S."/>
            <person name="Pangilinan J."/>
            <person name="Riley R."/>
            <person name="Labutti K."/>
            <person name="Andreopoulos B."/>
            <person name="Lipzen A."/>
            <person name="Chen C."/>
            <person name="Yanf M."/>
            <person name="Daum C."/>
            <person name="Ng V."/>
            <person name="Clum A."/>
            <person name="Ohm R."/>
            <person name="Martin F."/>
            <person name="Silar P."/>
            <person name="Natvig D."/>
            <person name="Lalanne C."/>
            <person name="Gautier V."/>
            <person name="Ament-Velasquez S.L."/>
            <person name="Kruys A."/>
            <person name="Hutchinson M.I."/>
            <person name="Powell A.J."/>
            <person name="Barry K."/>
            <person name="Miller A.N."/>
            <person name="Grigoriev I.V."/>
            <person name="Debuchy R."/>
            <person name="Gladieux P."/>
            <person name="Thoren M.H."/>
            <person name="Johannesson H."/>
        </authorList>
    </citation>
    <scope>NUCLEOTIDE SEQUENCE</scope>
    <source>
        <strain evidence="2">PSN309</strain>
    </source>
</reference>